<evidence type="ECO:0000259" key="8">
    <source>
        <dbReference type="Pfam" id="PF07669"/>
    </source>
</evidence>
<comment type="catalytic activity">
    <reaction evidence="7">
        <text>a 2'-deoxyadenosine in DNA + S-adenosyl-L-methionine = an N(6)-methyl-2'-deoxyadenosine in DNA + S-adenosyl-L-homocysteine + H(+)</text>
        <dbReference type="Rhea" id="RHEA:15197"/>
        <dbReference type="Rhea" id="RHEA-COMP:12418"/>
        <dbReference type="Rhea" id="RHEA-COMP:12419"/>
        <dbReference type="ChEBI" id="CHEBI:15378"/>
        <dbReference type="ChEBI" id="CHEBI:57856"/>
        <dbReference type="ChEBI" id="CHEBI:59789"/>
        <dbReference type="ChEBI" id="CHEBI:90615"/>
        <dbReference type="ChEBI" id="CHEBI:90616"/>
        <dbReference type="EC" id="2.1.1.72"/>
    </reaction>
</comment>
<evidence type="ECO:0000313" key="9">
    <source>
        <dbReference type="EMBL" id="PHE09232.1"/>
    </source>
</evidence>
<evidence type="ECO:0000256" key="4">
    <source>
        <dbReference type="ARBA" id="ARBA00022691"/>
    </source>
</evidence>
<evidence type="ECO:0000256" key="5">
    <source>
        <dbReference type="ARBA" id="ARBA00022747"/>
    </source>
</evidence>
<feature type="domain" description="Type II methyltransferase M.TaqI-like" evidence="8">
    <location>
        <begin position="112"/>
        <end position="233"/>
    </location>
</feature>
<dbReference type="GO" id="GO:0003677">
    <property type="term" value="F:DNA binding"/>
    <property type="evidence" value="ECO:0007669"/>
    <property type="project" value="UniProtKB-KW"/>
</dbReference>
<dbReference type="PROSITE" id="PS00092">
    <property type="entry name" value="N6_MTASE"/>
    <property type="match status" value="1"/>
</dbReference>
<evidence type="ECO:0000256" key="3">
    <source>
        <dbReference type="ARBA" id="ARBA00022679"/>
    </source>
</evidence>
<dbReference type="GO" id="GO:0009007">
    <property type="term" value="F:site-specific DNA-methyltransferase (adenine-specific) activity"/>
    <property type="evidence" value="ECO:0007669"/>
    <property type="project" value="UniProtKB-EC"/>
</dbReference>
<dbReference type="EMBL" id="NUSY01000033">
    <property type="protein sequence ID" value="PHE09232.1"/>
    <property type="molecule type" value="Genomic_DNA"/>
</dbReference>
<reference evidence="9 10" key="1">
    <citation type="submission" date="2017-09" db="EMBL/GenBank/DDBJ databases">
        <title>Large-scale bioinformatics analysis of Bacillus genomes uncovers conserved roles of natural products in bacterial physiology.</title>
        <authorList>
            <consortium name="Agbiome Team Llc"/>
            <person name="Bleich R.M."/>
            <person name="Grubbs K.J."/>
            <person name="Santa Maria K.C."/>
            <person name="Allen S.E."/>
            <person name="Farag S."/>
            <person name="Shank E.A."/>
            <person name="Bowers A."/>
        </authorList>
    </citation>
    <scope>NUCLEOTIDE SEQUENCE [LARGE SCALE GENOMIC DNA]</scope>
    <source>
        <strain evidence="9 10">AFS042148</strain>
    </source>
</reference>
<dbReference type="InterPro" id="IPR011639">
    <property type="entry name" value="MethylTrfase_TaqI-like_dom"/>
</dbReference>
<dbReference type="EC" id="2.1.1.72" evidence="1"/>
<dbReference type="CDD" id="cd02440">
    <property type="entry name" value="AdoMet_MTases"/>
    <property type="match status" value="1"/>
</dbReference>
<dbReference type="GO" id="GO:0009307">
    <property type="term" value="P:DNA restriction-modification system"/>
    <property type="evidence" value="ECO:0007669"/>
    <property type="project" value="UniProtKB-KW"/>
</dbReference>
<dbReference type="AlphaFoldDB" id="A0AAP8JVX1"/>
<dbReference type="InterPro" id="IPR050953">
    <property type="entry name" value="N4_N6_ade-DNA_methylase"/>
</dbReference>
<evidence type="ECO:0000313" key="10">
    <source>
        <dbReference type="Proteomes" id="UP000224044"/>
    </source>
</evidence>
<accession>A0AAP8JVX1</accession>
<dbReference type="GO" id="GO:0032259">
    <property type="term" value="P:methylation"/>
    <property type="evidence" value="ECO:0007669"/>
    <property type="project" value="UniProtKB-KW"/>
</dbReference>
<evidence type="ECO:0000256" key="2">
    <source>
        <dbReference type="ARBA" id="ARBA00022603"/>
    </source>
</evidence>
<dbReference type="PANTHER" id="PTHR33841">
    <property type="entry name" value="DNA METHYLTRANSFERASE YEEA-RELATED"/>
    <property type="match status" value="1"/>
</dbReference>
<proteinExistence type="predicted"/>
<evidence type="ECO:0000256" key="6">
    <source>
        <dbReference type="ARBA" id="ARBA00023125"/>
    </source>
</evidence>
<sequence>MMLDFLRDINEKSSDTTNRRIEDINKDLNEQFFTPMQVAYFMSSMFKPIKKTVINFLDAGAGVGNLTASFIAYICTWEHKPKKINVLLYEIDKTLFPDLRRNMELCSELCSENDIQLEIIIKNEDFIESSVSELKVDKTSKKFDFIILNPPYKKLNTDSWHKTLTLEVGIDVPNYYAAFVALSYRLLEKNAQLVCIVPRSFCNGQYFKAFRNDMINNVRLEKLHLFESRKDIFYDDVLQETLIMLLARKKQHLSDNIYITESINDDFSEIRKTKKRFDDVIFPTDTEKVIRIIREDDTEVVSRMHSLPCKLEDLNISVSTGPIVDFREKEGLLSCENTLWALPVIYPENFKNGIVQWPIEGKKPGYLIEDESNIKRLRPPGIYVLVKRMSSKEERKRIVAAVYDSALIGKVNIAFDNKVNYYHIKNEGLINRNLAKGLSLYLNSSLVDFYFRTFSGNTQVNVSDLKSLKYPAVEDLEILGETYDFELPHQEEIDAIINKVLFE</sequence>
<keyword evidence="5" id="KW-0680">Restriction system</keyword>
<keyword evidence="3" id="KW-0808">Transferase</keyword>
<dbReference type="RefSeq" id="WP_097883074.1">
    <property type="nucleotide sequence ID" value="NZ_JBALNA010000201.1"/>
</dbReference>
<gene>
    <name evidence="9" type="ORF">COF62_21575</name>
</gene>
<evidence type="ECO:0000256" key="1">
    <source>
        <dbReference type="ARBA" id="ARBA00011900"/>
    </source>
</evidence>
<dbReference type="PANTHER" id="PTHR33841:SF6">
    <property type="entry name" value="TYPE II METHYLTRANSFERASE M.HINDII"/>
    <property type="match status" value="1"/>
</dbReference>
<organism evidence="9 10">
    <name type="scientific">Bacillus toyonensis</name>
    <dbReference type="NCBI Taxonomy" id="155322"/>
    <lineage>
        <taxon>Bacteria</taxon>
        <taxon>Bacillati</taxon>
        <taxon>Bacillota</taxon>
        <taxon>Bacilli</taxon>
        <taxon>Bacillales</taxon>
        <taxon>Bacillaceae</taxon>
        <taxon>Bacillus</taxon>
        <taxon>Bacillus cereus group</taxon>
    </lineage>
</organism>
<protein>
    <recommendedName>
        <fullName evidence="1">site-specific DNA-methyltransferase (adenine-specific)</fullName>
        <ecNumber evidence="1">2.1.1.72</ecNumber>
    </recommendedName>
</protein>
<dbReference type="InterPro" id="IPR029063">
    <property type="entry name" value="SAM-dependent_MTases_sf"/>
</dbReference>
<dbReference type="SUPFAM" id="SSF53335">
    <property type="entry name" value="S-adenosyl-L-methionine-dependent methyltransferases"/>
    <property type="match status" value="1"/>
</dbReference>
<dbReference type="Pfam" id="PF07669">
    <property type="entry name" value="Eco57I"/>
    <property type="match status" value="1"/>
</dbReference>
<evidence type="ECO:0000256" key="7">
    <source>
        <dbReference type="ARBA" id="ARBA00047942"/>
    </source>
</evidence>
<dbReference type="PRINTS" id="PR00507">
    <property type="entry name" value="N12N6MTFRASE"/>
</dbReference>
<dbReference type="Gene3D" id="3.40.50.150">
    <property type="entry name" value="Vaccinia Virus protein VP39"/>
    <property type="match status" value="1"/>
</dbReference>
<name>A0AAP8JVX1_9BACI</name>
<dbReference type="Proteomes" id="UP000224044">
    <property type="component" value="Unassembled WGS sequence"/>
</dbReference>
<dbReference type="InterPro" id="IPR002052">
    <property type="entry name" value="DNA_methylase_N6_adenine_CS"/>
</dbReference>
<keyword evidence="2" id="KW-0489">Methyltransferase</keyword>
<keyword evidence="4" id="KW-0949">S-adenosyl-L-methionine</keyword>
<keyword evidence="6" id="KW-0238">DNA-binding</keyword>
<comment type="caution">
    <text evidence="9">The sequence shown here is derived from an EMBL/GenBank/DDBJ whole genome shotgun (WGS) entry which is preliminary data.</text>
</comment>